<dbReference type="Proteomes" id="UP000002668">
    <property type="component" value="Genome"/>
</dbReference>
<proteinExistence type="predicted"/>
<keyword evidence="3" id="KW-1185">Reference proteome</keyword>
<sequence length="362" mass="38882">MSWYWYCCHYGDDAFSVPSKLTPYALEPQPQYPPQSSPCNYSQTNAPHRQPAPLKSAPLYEDSSSRRVYGWTCCNCGGDDSWSVDHHPTTSSSFTDIGAGALNPPPHSRVSCSSLASLSMLNLSNIAFAQQNGTCYIRITPSSGYVRSSFHSLQPVADNLRQQRHPRGPLTVSASPTLPISGTYSLSVESPLPQRAGTCSIAGAKGGQWTASVLVVEVRVVACVMVEGCEVWEPGRTLLGRRSLLAIEAAISSRDTLFERWCALQQTEIMKRHFTAVAMTAHLLVTSGGKSPCRAVQSPSNDSARTKGSLDSKLLVQVGLIVTLLGSNLSSVGSVANVRRATDAALTMDVQTPADIGRIHAV</sequence>
<dbReference type="AlphaFoldDB" id="E5ADA3"/>
<gene>
    <name evidence="2" type="ORF">LEMA_P012420.1</name>
</gene>
<dbReference type="HOGENOM" id="CLU_765198_0_0_1"/>
<accession>E5ADA3</accession>
<dbReference type="InParanoid" id="E5ADA3"/>
<evidence type="ECO:0000313" key="3">
    <source>
        <dbReference type="Proteomes" id="UP000002668"/>
    </source>
</evidence>
<evidence type="ECO:0000313" key="2">
    <source>
        <dbReference type="EMBL" id="CBY02455.1"/>
    </source>
</evidence>
<name>E5ADA3_LEPMJ</name>
<dbReference type="VEuPathDB" id="FungiDB:LEMA_P012420.1"/>
<organism evidence="2 3">
    <name type="scientific">Leptosphaeria maculans (strain JN3 / isolate v23.1.3 / race Av1-4-5-6-7-8)</name>
    <name type="common">Blackleg fungus</name>
    <name type="synonym">Phoma lingam</name>
    <dbReference type="NCBI Taxonomy" id="985895"/>
    <lineage>
        <taxon>Eukaryota</taxon>
        <taxon>Fungi</taxon>
        <taxon>Dikarya</taxon>
        <taxon>Ascomycota</taxon>
        <taxon>Pezizomycotina</taxon>
        <taxon>Dothideomycetes</taxon>
        <taxon>Pleosporomycetidae</taxon>
        <taxon>Pleosporales</taxon>
        <taxon>Pleosporineae</taxon>
        <taxon>Leptosphaeriaceae</taxon>
        <taxon>Plenodomus</taxon>
        <taxon>Plenodomus lingam/Leptosphaeria maculans species complex</taxon>
    </lineage>
</organism>
<evidence type="ECO:0000256" key="1">
    <source>
        <dbReference type="SAM" id="MobiDB-lite"/>
    </source>
</evidence>
<dbReference type="EMBL" id="FP929139">
    <property type="protein sequence ID" value="CBY02455.1"/>
    <property type="molecule type" value="Genomic_DNA"/>
</dbReference>
<protein>
    <submittedName>
        <fullName evidence="2">Predicted protein</fullName>
    </submittedName>
</protein>
<reference evidence="3" key="1">
    <citation type="journal article" date="2011" name="Nat. Commun.">
        <title>Effector diversification within compartments of the Leptosphaeria maculans genome affected by Repeat-Induced Point mutations.</title>
        <authorList>
            <person name="Rouxel T."/>
            <person name="Grandaubert J."/>
            <person name="Hane J.K."/>
            <person name="Hoede C."/>
            <person name="van de Wouw A.P."/>
            <person name="Couloux A."/>
            <person name="Dominguez V."/>
            <person name="Anthouard V."/>
            <person name="Bally P."/>
            <person name="Bourras S."/>
            <person name="Cozijnsen A.J."/>
            <person name="Ciuffetti L.M."/>
            <person name="Degrave A."/>
            <person name="Dilmaghani A."/>
            <person name="Duret L."/>
            <person name="Fudal I."/>
            <person name="Goodwin S.B."/>
            <person name="Gout L."/>
            <person name="Glaser N."/>
            <person name="Linglin J."/>
            <person name="Kema G.H.J."/>
            <person name="Lapalu N."/>
            <person name="Lawrence C.B."/>
            <person name="May K."/>
            <person name="Meyer M."/>
            <person name="Ollivier B."/>
            <person name="Poulain J."/>
            <person name="Schoch C.L."/>
            <person name="Simon A."/>
            <person name="Spatafora J.W."/>
            <person name="Stachowiak A."/>
            <person name="Turgeon B.G."/>
            <person name="Tyler B.M."/>
            <person name="Vincent D."/>
            <person name="Weissenbach J."/>
            <person name="Amselem J."/>
            <person name="Quesneville H."/>
            <person name="Oliver R.P."/>
            <person name="Wincker P."/>
            <person name="Balesdent M.-H."/>
            <person name="Howlett B.J."/>
        </authorList>
    </citation>
    <scope>NUCLEOTIDE SEQUENCE [LARGE SCALE GENOMIC DNA]</scope>
    <source>
        <strain evidence="3">JN3 / isolate v23.1.3 / race Av1-4-5-6-7-8</strain>
    </source>
</reference>
<feature type="region of interest" description="Disordered" evidence="1">
    <location>
        <begin position="26"/>
        <end position="57"/>
    </location>
</feature>